<name>A0A540WM87_9BACT</name>
<evidence type="ECO:0000313" key="1">
    <source>
        <dbReference type="EMBL" id="TQF10136.1"/>
    </source>
</evidence>
<dbReference type="AlphaFoldDB" id="A0A540WM87"/>
<accession>A0A540WM87</accession>
<reference evidence="1 2" key="1">
    <citation type="submission" date="2019-06" db="EMBL/GenBank/DDBJ databases">
        <authorList>
            <person name="Livingstone P."/>
            <person name="Whitworth D."/>
        </authorList>
    </citation>
    <scope>NUCLEOTIDE SEQUENCE [LARGE SCALE GENOMIC DNA]</scope>
    <source>
        <strain evidence="1 2">AM401</strain>
    </source>
</reference>
<protein>
    <submittedName>
        <fullName evidence="1">Uncharacterized protein</fullName>
    </submittedName>
</protein>
<dbReference type="Proteomes" id="UP000315369">
    <property type="component" value="Unassembled WGS sequence"/>
</dbReference>
<dbReference type="RefSeq" id="WP_141648067.1">
    <property type="nucleotide sequence ID" value="NZ_VIFM01000277.1"/>
</dbReference>
<proteinExistence type="predicted"/>
<evidence type="ECO:0000313" key="2">
    <source>
        <dbReference type="Proteomes" id="UP000315369"/>
    </source>
</evidence>
<sequence>MLDPCFSYESFAQTRDLDRLSRELEQVLAARLKSAVAPDAEGYRIATELRALGHDLVSFDESTDFQVWCGDWTSPKHPCDLIVTISYRNEEPRSVSVVFVARR</sequence>
<keyword evidence="2" id="KW-1185">Reference proteome</keyword>
<comment type="caution">
    <text evidence="1">The sequence shown here is derived from an EMBL/GenBank/DDBJ whole genome shotgun (WGS) entry which is preliminary data.</text>
</comment>
<organism evidence="1 2">
    <name type="scientific">Myxococcus llanfairpwllgwyngyllgogerychwyrndrobwllllantysiliogogogochensis</name>
    <dbReference type="NCBI Taxonomy" id="2590453"/>
    <lineage>
        <taxon>Bacteria</taxon>
        <taxon>Pseudomonadati</taxon>
        <taxon>Myxococcota</taxon>
        <taxon>Myxococcia</taxon>
        <taxon>Myxococcales</taxon>
        <taxon>Cystobacterineae</taxon>
        <taxon>Myxococcaceae</taxon>
        <taxon>Myxococcus</taxon>
    </lineage>
</organism>
<gene>
    <name evidence="1" type="ORF">FJV41_40980</name>
</gene>
<dbReference type="EMBL" id="VIFM01000277">
    <property type="protein sequence ID" value="TQF10136.1"/>
    <property type="molecule type" value="Genomic_DNA"/>
</dbReference>
<dbReference type="OrthoDB" id="5383888at2"/>